<dbReference type="InterPro" id="IPR000477">
    <property type="entry name" value="RT_dom"/>
</dbReference>
<dbReference type="InterPro" id="IPR041588">
    <property type="entry name" value="Integrase_H2C2"/>
</dbReference>
<dbReference type="Pfam" id="PF00078">
    <property type="entry name" value="RVT_1"/>
    <property type="match status" value="1"/>
</dbReference>
<dbReference type="Proteomes" id="UP000663829">
    <property type="component" value="Unassembled WGS sequence"/>
</dbReference>
<dbReference type="EMBL" id="CAJOBC010004543">
    <property type="protein sequence ID" value="CAF3832074.1"/>
    <property type="molecule type" value="Genomic_DNA"/>
</dbReference>
<evidence type="ECO:0000256" key="3">
    <source>
        <dbReference type="ARBA" id="ARBA00022695"/>
    </source>
</evidence>
<dbReference type="CDD" id="cd09274">
    <property type="entry name" value="RNase_HI_RT_Ty3"/>
    <property type="match status" value="1"/>
</dbReference>
<dbReference type="InterPro" id="IPR041373">
    <property type="entry name" value="RT_RNaseH"/>
</dbReference>
<evidence type="ECO:0000256" key="6">
    <source>
        <dbReference type="ARBA" id="ARBA00022801"/>
    </source>
</evidence>
<evidence type="ECO:0000313" key="11">
    <source>
        <dbReference type="EMBL" id="CAF3832074.1"/>
    </source>
</evidence>
<dbReference type="AlphaFoldDB" id="A0A814LFP1"/>
<dbReference type="GO" id="GO:0004519">
    <property type="term" value="F:endonuclease activity"/>
    <property type="evidence" value="ECO:0007669"/>
    <property type="project" value="UniProtKB-KW"/>
</dbReference>
<dbReference type="FunFam" id="1.10.340.70:FF:000001">
    <property type="entry name" value="Retrovirus-related Pol polyprotein from transposon gypsy-like Protein"/>
    <property type="match status" value="1"/>
</dbReference>
<dbReference type="GO" id="GO:0008233">
    <property type="term" value="F:peptidase activity"/>
    <property type="evidence" value="ECO:0007669"/>
    <property type="project" value="UniProtKB-KW"/>
</dbReference>
<reference evidence="10" key="1">
    <citation type="submission" date="2021-02" db="EMBL/GenBank/DDBJ databases">
        <authorList>
            <person name="Nowell W R."/>
        </authorList>
    </citation>
    <scope>NUCLEOTIDE SEQUENCE</scope>
</reference>
<dbReference type="GO" id="GO:0006508">
    <property type="term" value="P:proteolysis"/>
    <property type="evidence" value="ECO:0007669"/>
    <property type="project" value="UniProtKB-KW"/>
</dbReference>
<dbReference type="InterPro" id="IPR043502">
    <property type="entry name" value="DNA/RNA_pol_sf"/>
</dbReference>
<dbReference type="GO" id="GO:0015074">
    <property type="term" value="P:DNA integration"/>
    <property type="evidence" value="ECO:0007669"/>
    <property type="project" value="InterPro"/>
</dbReference>
<sequence length="808" mass="92845">LNNVTTKDRYPMPRVDDIFDRLSGSRYFTTLDLRQGYWQIPLAEHDKYKTAFVTMDGLFEFNVMPFGLVNSPATFQRVINSVLAQHRWDIAMAYLDDIIIFSKTLDEHLTHINRILTTLAQAKLRINLKKCNMVKTELKYLGHVINETGIHPCPEHVKAIQDFACPTTIKGVRSFLGMASYYRKFIKNFASIAAPLHQLTGGTKSSKEQPRRTSHDTSTIVWRPEHQEAFETLKEKLINPPVLAFPTTNGTFKLNLYTDASKYGIGAILRQQQPDGEKVIAYLSRRLSIPEQKYSTSEQECLAVVWACGKLRPYLYGNRFTVITDHHPLCWLNKKLSNNGRLARWSLQLQEFEMDIKHKSGRLHCDADCVSRYPVGAPEELDEWVLAIDDSMKVDTFDLTTLKQAQENDSNIHGIYTELGSSASPRSRVHHQYVLINDIVHKVVRRQGKTTLHLAYLPKSLISTAMKNYHDHPTASHFGISRTWYRLRDKYYWPQMFNTIVSYVKSCKSCQRFKHRRMKPSGTLEPIPPPAGPFELVGLDYLGPLPTSVNGNKYALVLTDYLTKYVETKAVPQPTAQNAAKFIVEQVILRHGTPTCILTDRGTHFTAELFENIVKRCGAKHIKTTSYHPQGNGLTERINASLADKLAIYVNQQQTDWDEYLPFVTSSYNTSRHSATELEPAVLLYGRKPTSPFQQCYESITIPKALDYAVQVDRYLKQVRQDAQTNIYRRQRQYQQYYNQGRSDIKCNIGQLVMKKVMGRKPGRSAKLDEKWNGPWRIIKQQGRLNYVIENILTKQQDVAHVQKLCRC</sequence>
<keyword evidence="4" id="KW-0540">Nuclease</keyword>
<accession>A0A814LFP1</accession>
<evidence type="ECO:0000313" key="12">
    <source>
        <dbReference type="Proteomes" id="UP000663829"/>
    </source>
</evidence>
<dbReference type="Gene3D" id="1.10.340.70">
    <property type="match status" value="1"/>
</dbReference>
<dbReference type="PANTHER" id="PTHR37984">
    <property type="entry name" value="PROTEIN CBG26694"/>
    <property type="match status" value="1"/>
</dbReference>
<evidence type="ECO:0000256" key="4">
    <source>
        <dbReference type="ARBA" id="ARBA00022722"/>
    </source>
</evidence>
<dbReference type="InterPro" id="IPR036397">
    <property type="entry name" value="RNaseH_sf"/>
</dbReference>
<comment type="caution">
    <text evidence="10">The sequence shown here is derived from an EMBL/GenBank/DDBJ whole genome shotgun (WGS) entry which is preliminary data.</text>
</comment>
<dbReference type="EMBL" id="CAJNOQ010004543">
    <property type="protein sequence ID" value="CAF1064113.1"/>
    <property type="molecule type" value="Genomic_DNA"/>
</dbReference>
<evidence type="ECO:0000259" key="9">
    <source>
        <dbReference type="PROSITE" id="PS50994"/>
    </source>
</evidence>
<feature type="domain" description="Integrase catalytic" evidence="9">
    <location>
        <begin position="529"/>
        <end position="688"/>
    </location>
</feature>
<dbReference type="GO" id="GO:0003676">
    <property type="term" value="F:nucleic acid binding"/>
    <property type="evidence" value="ECO:0007669"/>
    <property type="project" value="InterPro"/>
</dbReference>
<dbReference type="FunFam" id="3.10.20.370:FF:000001">
    <property type="entry name" value="Retrovirus-related Pol polyprotein from transposon 17.6-like protein"/>
    <property type="match status" value="1"/>
</dbReference>
<dbReference type="PROSITE" id="PS50878">
    <property type="entry name" value="RT_POL"/>
    <property type="match status" value="1"/>
</dbReference>
<dbReference type="OrthoDB" id="6507393at2759"/>
<dbReference type="InterPro" id="IPR001584">
    <property type="entry name" value="Integrase_cat-core"/>
</dbReference>
<dbReference type="SUPFAM" id="SSF56672">
    <property type="entry name" value="DNA/RNA polymerases"/>
    <property type="match status" value="1"/>
</dbReference>
<dbReference type="Proteomes" id="UP000681722">
    <property type="component" value="Unassembled WGS sequence"/>
</dbReference>
<dbReference type="CDD" id="cd01647">
    <property type="entry name" value="RT_LTR"/>
    <property type="match status" value="1"/>
</dbReference>
<keyword evidence="7" id="KW-0695">RNA-directed DNA polymerase</keyword>
<dbReference type="Gene3D" id="3.10.10.10">
    <property type="entry name" value="HIV Type 1 Reverse Transcriptase, subunit A, domain 1"/>
    <property type="match status" value="1"/>
</dbReference>
<dbReference type="Pfam" id="PF17921">
    <property type="entry name" value="Integrase_H2C2"/>
    <property type="match status" value="1"/>
</dbReference>
<protein>
    <submittedName>
        <fullName evidence="10">Uncharacterized protein</fullName>
    </submittedName>
</protein>
<keyword evidence="12" id="KW-1185">Reference proteome</keyword>
<evidence type="ECO:0000256" key="2">
    <source>
        <dbReference type="ARBA" id="ARBA00022679"/>
    </source>
</evidence>
<dbReference type="InterPro" id="IPR050951">
    <property type="entry name" value="Retrovirus_Pol_polyprotein"/>
</dbReference>
<gene>
    <name evidence="10" type="ORF">GPM918_LOCUS16935</name>
    <name evidence="11" type="ORF">SRO942_LOCUS16934</name>
</gene>
<feature type="non-terminal residue" evidence="10">
    <location>
        <position position="1"/>
    </location>
</feature>
<organism evidence="10 12">
    <name type="scientific">Didymodactylos carnosus</name>
    <dbReference type="NCBI Taxonomy" id="1234261"/>
    <lineage>
        <taxon>Eukaryota</taxon>
        <taxon>Metazoa</taxon>
        <taxon>Spiralia</taxon>
        <taxon>Gnathifera</taxon>
        <taxon>Rotifera</taxon>
        <taxon>Eurotatoria</taxon>
        <taxon>Bdelloidea</taxon>
        <taxon>Philodinida</taxon>
        <taxon>Philodinidae</taxon>
        <taxon>Didymodactylos</taxon>
    </lineage>
</organism>
<keyword evidence="2" id="KW-0808">Transferase</keyword>
<evidence type="ECO:0000313" key="10">
    <source>
        <dbReference type="EMBL" id="CAF1064113.1"/>
    </source>
</evidence>
<dbReference type="Pfam" id="PF17917">
    <property type="entry name" value="RT_RNaseH"/>
    <property type="match status" value="1"/>
</dbReference>
<dbReference type="Gene3D" id="3.10.20.370">
    <property type="match status" value="1"/>
</dbReference>
<evidence type="ECO:0000259" key="8">
    <source>
        <dbReference type="PROSITE" id="PS50878"/>
    </source>
</evidence>
<feature type="domain" description="Reverse transcriptase" evidence="8">
    <location>
        <begin position="1"/>
        <end position="145"/>
    </location>
</feature>
<proteinExistence type="predicted"/>
<dbReference type="Gene3D" id="3.30.70.270">
    <property type="match status" value="2"/>
</dbReference>
<dbReference type="InterPro" id="IPR012337">
    <property type="entry name" value="RNaseH-like_sf"/>
</dbReference>
<dbReference type="InterPro" id="IPR043128">
    <property type="entry name" value="Rev_trsase/Diguanyl_cyclase"/>
</dbReference>
<dbReference type="Gene3D" id="3.30.420.10">
    <property type="entry name" value="Ribonuclease H-like superfamily/Ribonuclease H"/>
    <property type="match status" value="1"/>
</dbReference>
<dbReference type="SUPFAM" id="SSF53098">
    <property type="entry name" value="Ribonuclease H-like"/>
    <property type="match status" value="1"/>
</dbReference>
<keyword evidence="1" id="KW-0645">Protease</keyword>
<evidence type="ECO:0000256" key="1">
    <source>
        <dbReference type="ARBA" id="ARBA00022670"/>
    </source>
</evidence>
<dbReference type="GO" id="GO:0003964">
    <property type="term" value="F:RNA-directed DNA polymerase activity"/>
    <property type="evidence" value="ECO:0007669"/>
    <property type="project" value="UniProtKB-KW"/>
</dbReference>
<dbReference type="PROSITE" id="PS50994">
    <property type="entry name" value="INTEGRASE"/>
    <property type="match status" value="1"/>
</dbReference>
<evidence type="ECO:0000256" key="5">
    <source>
        <dbReference type="ARBA" id="ARBA00022759"/>
    </source>
</evidence>
<keyword evidence="6" id="KW-0378">Hydrolase</keyword>
<keyword evidence="3" id="KW-0548">Nucleotidyltransferase</keyword>
<name>A0A814LFP1_9BILA</name>
<dbReference type="PANTHER" id="PTHR37984:SF5">
    <property type="entry name" value="PROTEIN NYNRIN-LIKE"/>
    <property type="match status" value="1"/>
</dbReference>
<evidence type="ECO:0000256" key="7">
    <source>
        <dbReference type="ARBA" id="ARBA00022918"/>
    </source>
</evidence>
<dbReference type="FunFam" id="3.10.10.10:FF:000007">
    <property type="entry name" value="Retrovirus-related Pol polyprotein from transposon 17.6-like Protein"/>
    <property type="match status" value="1"/>
</dbReference>
<keyword evidence="5" id="KW-0255">Endonuclease</keyword>
<dbReference type="FunFam" id="3.30.420.10:FF:000032">
    <property type="entry name" value="Retrovirus-related Pol polyprotein from transposon 297-like Protein"/>
    <property type="match status" value="1"/>
</dbReference>
<dbReference type="FunFam" id="3.30.70.270:FF:000020">
    <property type="entry name" value="Transposon Tf2-6 polyprotein-like Protein"/>
    <property type="match status" value="1"/>
</dbReference>